<protein>
    <submittedName>
        <fullName evidence="1">Uncharacterized protein</fullName>
    </submittedName>
</protein>
<dbReference type="EMBL" id="GL453161">
    <property type="protein sequence ID" value="EFN76383.1"/>
    <property type="molecule type" value="Genomic_DNA"/>
</dbReference>
<gene>
    <name evidence="1" type="ORF">EAI_02856</name>
</gene>
<dbReference type="AlphaFoldDB" id="E2C6S1"/>
<evidence type="ECO:0000313" key="2">
    <source>
        <dbReference type="Proteomes" id="UP000008237"/>
    </source>
</evidence>
<dbReference type="Proteomes" id="UP000008237">
    <property type="component" value="Unassembled WGS sequence"/>
</dbReference>
<accession>E2C6S1</accession>
<keyword evidence="2" id="KW-1185">Reference proteome</keyword>
<proteinExistence type="predicted"/>
<reference evidence="1 2" key="1">
    <citation type="journal article" date="2010" name="Science">
        <title>Genomic comparison of the ants Camponotus floridanus and Harpegnathos saltator.</title>
        <authorList>
            <person name="Bonasio R."/>
            <person name="Zhang G."/>
            <person name="Ye C."/>
            <person name="Mutti N.S."/>
            <person name="Fang X."/>
            <person name="Qin N."/>
            <person name="Donahue G."/>
            <person name="Yang P."/>
            <person name="Li Q."/>
            <person name="Li C."/>
            <person name="Zhang P."/>
            <person name="Huang Z."/>
            <person name="Berger S.L."/>
            <person name="Reinberg D."/>
            <person name="Wang J."/>
            <person name="Liebig J."/>
        </authorList>
    </citation>
    <scope>NUCLEOTIDE SEQUENCE [LARGE SCALE GENOMIC DNA]</scope>
    <source>
        <strain evidence="1 2">R22 G/1</strain>
    </source>
</reference>
<organism evidence="2">
    <name type="scientific">Harpegnathos saltator</name>
    <name type="common">Jerdon's jumping ant</name>
    <dbReference type="NCBI Taxonomy" id="610380"/>
    <lineage>
        <taxon>Eukaryota</taxon>
        <taxon>Metazoa</taxon>
        <taxon>Ecdysozoa</taxon>
        <taxon>Arthropoda</taxon>
        <taxon>Hexapoda</taxon>
        <taxon>Insecta</taxon>
        <taxon>Pterygota</taxon>
        <taxon>Neoptera</taxon>
        <taxon>Endopterygota</taxon>
        <taxon>Hymenoptera</taxon>
        <taxon>Apocrita</taxon>
        <taxon>Aculeata</taxon>
        <taxon>Formicoidea</taxon>
        <taxon>Formicidae</taxon>
        <taxon>Ponerinae</taxon>
        <taxon>Ponerini</taxon>
        <taxon>Harpegnathos</taxon>
    </lineage>
</organism>
<evidence type="ECO:0000313" key="1">
    <source>
        <dbReference type="EMBL" id="EFN76383.1"/>
    </source>
</evidence>
<name>E2C6S1_HARSA</name>
<sequence>MKRYFRDNFVCGNILRYLRAREYMGVYSRHSASREKLTPGKATSESRFWVCIDSANSTKLEEPMENLDMQYTYYTGYCSTFMFANANSNDCHERLHVQTSSEHYHGTCGGRSEQQKRRALEQDISRVVMVAMGGDGGGGGGGGAGGGGGGWWLPAPRTEGRNGEYGGAEVSGKLNLAQDVTAPGNTDAASVRADKKKAYLATCLHHRYERDPDGTHNMLSHVENNEICEIKLRDMYGVVAVCVCTEQNEIVVP</sequence>
<dbReference type="InParanoid" id="E2C6S1"/>